<proteinExistence type="predicted"/>
<dbReference type="EMBL" id="JACHJV010000001">
    <property type="protein sequence ID" value="MBB4922267.1"/>
    <property type="molecule type" value="Genomic_DNA"/>
</dbReference>
<reference evidence="1 2" key="1">
    <citation type="submission" date="2020-08" db="EMBL/GenBank/DDBJ databases">
        <title>Sequencing the genomes of 1000 actinobacteria strains.</title>
        <authorList>
            <person name="Klenk H.-P."/>
        </authorList>
    </citation>
    <scope>NUCLEOTIDE SEQUENCE [LARGE SCALE GENOMIC DNA]</scope>
    <source>
        <strain evidence="1 2">DSM 41654</strain>
    </source>
</reference>
<evidence type="ECO:0000313" key="2">
    <source>
        <dbReference type="Proteomes" id="UP000540506"/>
    </source>
</evidence>
<protein>
    <submittedName>
        <fullName evidence="1">Uncharacterized protein</fullName>
    </submittedName>
</protein>
<gene>
    <name evidence="1" type="ORF">FHR34_001260</name>
</gene>
<dbReference type="Proteomes" id="UP000540506">
    <property type="component" value="Unassembled WGS sequence"/>
</dbReference>
<comment type="caution">
    <text evidence="1">The sequence shown here is derived from an EMBL/GenBank/DDBJ whole genome shotgun (WGS) entry which is preliminary data.</text>
</comment>
<sequence length="500" mass="51981">MSNMQDISEETLGALAAITKAQTTGITTSTGITSFDLSPLVTLVPVVTPFRDIVTRTKSPDGNKYAVWRSILNATNAQPDPSIPFDYAANEVIFNEQDFQAAYKGTGLAGMVTQDAYDLAMGYDDPYATATFNTLNQVLIGDDRKLLGAQSFALAQPAAPSLTQHATGGTIGAVQVYVGVAARTGSGYYYGSGNSQGNSNSTTFGSGSTNSVSATVTAVRGAVCYDWFQSANGSTWYYYTTTTVNAVTMTRVISANNTLPTGTAVPDLTTVWKGTASSVPTYLSSGDNGSANTADYDGLLASLSGDYNGSGQWVQPGTGTANPSIANSLDGAALTLSGGSVTEIENLLFLPLWQQVKCSPTALMMNAAQAQEIANLVLGGSSATTFLNTDASGRISVTAGGRVGELVNAPAGGVTVPIEVHVSLPPGTIIARTDRVPFPQANIGSVLEYRALRDMVQFDYGVNRIANTAGGGPRREFEIKSMGAFLNKAPVAMASLTNVS</sequence>
<dbReference type="AlphaFoldDB" id="A0A7W7QYQ6"/>
<dbReference type="RefSeq" id="WP_184934469.1">
    <property type="nucleotide sequence ID" value="NZ_JACHJV010000001.1"/>
</dbReference>
<accession>A0A7W7QYQ6</accession>
<name>A0A7W7QYQ6_KITKI</name>
<evidence type="ECO:0000313" key="1">
    <source>
        <dbReference type="EMBL" id="MBB4922267.1"/>
    </source>
</evidence>
<organism evidence="1 2">
    <name type="scientific">Kitasatospora kifunensis</name>
    <name type="common">Streptomyces kifunensis</name>
    <dbReference type="NCBI Taxonomy" id="58351"/>
    <lineage>
        <taxon>Bacteria</taxon>
        <taxon>Bacillati</taxon>
        <taxon>Actinomycetota</taxon>
        <taxon>Actinomycetes</taxon>
        <taxon>Kitasatosporales</taxon>
        <taxon>Streptomycetaceae</taxon>
        <taxon>Kitasatospora</taxon>
    </lineage>
</organism>
<keyword evidence="2" id="KW-1185">Reference proteome</keyword>